<comment type="caution">
    <text evidence="2">The sequence shown here is derived from an EMBL/GenBank/DDBJ whole genome shotgun (WGS) entry which is preliminary data.</text>
</comment>
<dbReference type="Pfam" id="PF04196">
    <property type="entry name" value="Bunya_RdRp"/>
    <property type="match status" value="1"/>
</dbReference>
<dbReference type="PROSITE" id="PS50525">
    <property type="entry name" value="RDRP_SSRNA_NEG_SEG"/>
    <property type="match status" value="1"/>
</dbReference>
<keyword evidence="3" id="KW-1185">Reference proteome</keyword>
<feature type="domain" description="RdRp catalytic" evidence="1">
    <location>
        <begin position="121"/>
        <end position="319"/>
    </location>
</feature>
<sequence length="771" mass="87233">MLGSYTLEDLATLKAKQQAYVRKKAIEAVRPLIVDPSATPAINLLKGSLQKVEQQGGMHICIFKKSQYGGLREIYVLGIHERVVQLSLECIARCICKMFPFETMTNVRYKSAKNAMHSRQAKETFGESYITTAKAADAKKWNQGHFVTKFALTLTEFTPAYMHPLIVRGVSIFLRKKMMIDQNIMQIVVNNSRLETSSDFLSQVHKNFWGHLIDPVPWLPTNDAHYIEVETGMMQGILHYTSSAFHCTKMAFMKDYILQMLSQHRSRLTDSRVIVDVAVSSDDSEILTSYKVTSEQDIKRMSSILALVYKVDSHIGKIIGIYDSVKTTNMMNMVSEFNSEFTFHKNTIRPLLRWVTAVNLISEQESLASRQEEMASNLSNVLSGGGSFSLTSHCQIAQALLHYSLLGSSVSAIFPQLCNELVKVPDPGNGFFLMDFPFFAGLTGFKYNLWKAVKTTDLGKCYKAMITNFHIAPPGPNGEQRRYLTLETTQGGSFVHKRIVKWGNRRKHARLIERLDLPYNWIEQFNENPELLYRKSENSKEVLLKFAKKMHSPGISAALASGVNIARIVASSVYIASMHVLSEFSLWYDSEEAPTSKTTLFLSAVKSHNQAASQEDTISDEEVKVLFPFCLDYEFISESSSCFNAIQGAFSAAMFRKVNTKIEVGETESNVVFTPLAMVRWKWFGHETIPASNRTKQNQWTRLRQDIIWLRDTPQETLQVSPFESHCQLHDFLSNMEGKRRLVQISGAPIQKAAGISNMVTAARQDFFPGY</sequence>
<gene>
    <name evidence="2" type="ORF">OUZ56_017026</name>
</gene>
<evidence type="ECO:0000313" key="2">
    <source>
        <dbReference type="EMBL" id="KAK4027885.1"/>
    </source>
</evidence>
<dbReference type="Proteomes" id="UP001234178">
    <property type="component" value="Unassembled WGS sequence"/>
</dbReference>
<dbReference type="EMBL" id="JAOYFB010000038">
    <property type="protein sequence ID" value="KAK4027885.1"/>
    <property type="molecule type" value="Genomic_DNA"/>
</dbReference>
<proteinExistence type="predicted"/>
<organism evidence="2 3">
    <name type="scientific">Daphnia magna</name>
    <dbReference type="NCBI Taxonomy" id="35525"/>
    <lineage>
        <taxon>Eukaryota</taxon>
        <taxon>Metazoa</taxon>
        <taxon>Ecdysozoa</taxon>
        <taxon>Arthropoda</taxon>
        <taxon>Crustacea</taxon>
        <taxon>Branchiopoda</taxon>
        <taxon>Diplostraca</taxon>
        <taxon>Cladocera</taxon>
        <taxon>Anomopoda</taxon>
        <taxon>Daphniidae</taxon>
        <taxon>Daphnia</taxon>
    </lineage>
</organism>
<accession>A0ABR0ARY4</accession>
<dbReference type="InterPro" id="IPR007322">
    <property type="entry name" value="RNA_pol_bunyavir"/>
</dbReference>
<protein>
    <recommendedName>
        <fullName evidence="1">RdRp catalytic domain-containing protein</fullName>
    </recommendedName>
</protein>
<dbReference type="InterPro" id="IPR007099">
    <property type="entry name" value="RNA-dir_pol_NSvirus"/>
</dbReference>
<evidence type="ECO:0000313" key="3">
    <source>
        <dbReference type="Proteomes" id="UP001234178"/>
    </source>
</evidence>
<reference evidence="2 3" key="1">
    <citation type="journal article" date="2023" name="Nucleic Acids Res.">
        <title>The hologenome of Daphnia magna reveals possible DNA methylation and microbiome-mediated evolution of the host genome.</title>
        <authorList>
            <person name="Chaturvedi A."/>
            <person name="Li X."/>
            <person name="Dhandapani V."/>
            <person name="Marshall H."/>
            <person name="Kissane S."/>
            <person name="Cuenca-Cambronero M."/>
            <person name="Asole G."/>
            <person name="Calvet F."/>
            <person name="Ruiz-Romero M."/>
            <person name="Marangio P."/>
            <person name="Guigo R."/>
            <person name="Rago D."/>
            <person name="Mirbahai L."/>
            <person name="Eastwood N."/>
            <person name="Colbourne J.K."/>
            <person name="Zhou J."/>
            <person name="Mallon E."/>
            <person name="Orsini L."/>
        </authorList>
    </citation>
    <scope>NUCLEOTIDE SEQUENCE [LARGE SCALE GENOMIC DNA]</scope>
    <source>
        <strain evidence="2">LRV0_1</strain>
    </source>
</reference>
<evidence type="ECO:0000259" key="1">
    <source>
        <dbReference type="PROSITE" id="PS50525"/>
    </source>
</evidence>
<name>A0ABR0ARY4_9CRUS</name>